<gene>
    <name evidence="3" type="ORF">RND71_008695</name>
</gene>
<evidence type="ECO:0000256" key="2">
    <source>
        <dbReference type="SAM" id="Phobius"/>
    </source>
</evidence>
<reference evidence="3" key="1">
    <citation type="submission" date="2023-12" db="EMBL/GenBank/DDBJ databases">
        <title>Genome assembly of Anisodus tanguticus.</title>
        <authorList>
            <person name="Wang Y.-J."/>
        </authorList>
    </citation>
    <scope>NUCLEOTIDE SEQUENCE</scope>
    <source>
        <strain evidence="3">KB-2021</strain>
        <tissue evidence="3">Leaf</tissue>
    </source>
</reference>
<feature type="coiled-coil region" evidence="1">
    <location>
        <begin position="87"/>
        <end position="117"/>
    </location>
</feature>
<keyword evidence="2" id="KW-0812">Transmembrane</keyword>
<keyword evidence="2" id="KW-1133">Transmembrane helix</keyword>
<dbReference type="EMBL" id="JAVYJV010000004">
    <property type="protein sequence ID" value="KAK4373311.1"/>
    <property type="molecule type" value="Genomic_DNA"/>
</dbReference>
<dbReference type="PANTHER" id="PTHR31860:SF11">
    <property type="match status" value="1"/>
</dbReference>
<evidence type="ECO:0000256" key="1">
    <source>
        <dbReference type="SAM" id="Coils"/>
    </source>
</evidence>
<dbReference type="PANTHER" id="PTHR31860">
    <property type="entry name" value="HEAT-INDUCIBLE TRANSCRIPTION REPRESSOR (DUF639)-RELATED"/>
    <property type="match status" value="1"/>
</dbReference>
<dbReference type="InterPro" id="IPR006927">
    <property type="entry name" value="DUF639"/>
</dbReference>
<organism evidence="3 4">
    <name type="scientific">Anisodus tanguticus</name>
    <dbReference type="NCBI Taxonomy" id="243964"/>
    <lineage>
        <taxon>Eukaryota</taxon>
        <taxon>Viridiplantae</taxon>
        <taxon>Streptophyta</taxon>
        <taxon>Embryophyta</taxon>
        <taxon>Tracheophyta</taxon>
        <taxon>Spermatophyta</taxon>
        <taxon>Magnoliopsida</taxon>
        <taxon>eudicotyledons</taxon>
        <taxon>Gunneridae</taxon>
        <taxon>Pentapetalae</taxon>
        <taxon>asterids</taxon>
        <taxon>lamiids</taxon>
        <taxon>Solanales</taxon>
        <taxon>Solanaceae</taxon>
        <taxon>Solanoideae</taxon>
        <taxon>Hyoscyameae</taxon>
        <taxon>Anisodus</taxon>
    </lineage>
</organism>
<keyword evidence="2" id="KW-0472">Membrane</keyword>
<evidence type="ECO:0000313" key="4">
    <source>
        <dbReference type="Proteomes" id="UP001291623"/>
    </source>
</evidence>
<keyword evidence="4" id="KW-1185">Reference proteome</keyword>
<keyword evidence="1" id="KW-0175">Coiled coil</keyword>
<sequence>MQLEKCLGRISPPVPKNFLIFNLLDELPKGDYVLEELAESLEKVDAGHPCSASSILRSLNISLMPVPTKVAKDIDDNNRLPVQTDSVSSLGDAIDQAREEAKEIEKAKAAVRELQGEGMRNSVQVLMGLIKPLGRLVPYVQEVLAWERPRVDWQRDSSSLIGNSCYDDMGKKKRWLQHADLVMVGMVGAAVILAVVPFKFILMALTLCPFVKTSKIGKYMENEKVNSRIKEWYLSSLSNLRKRWLIHNIGGSHSRGIYLFPLM</sequence>
<proteinExistence type="predicted"/>
<name>A0AAE1SRD5_9SOLA</name>
<accession>A0AAE1SRD5</accession>
<dbReference type="AlphaFoldDB" id="A0AAE1SRD5"/>
<protein>
    <submittedName>
        <fullName evidence="3">Uncharacterized protein</fullName>
    </submittedName>
</protein>
<evidence type="ECO:0000313" key="3">
    <source>
        <dbReference type="EMBL" id="KAK4373311.1"/>
    </source>
</evidence>
<feature type="transmembrane region" description="Helical" evidence="2">
    <location>
        <begin position="181"/>
        <end position="205"/>
    </location>
</feature>
<dbReference type="Pfam" id="PF04842">
    <property type="entry name" value="DUF639"/>
    <property type="match status" value="2"/>
</dbReference>
<dbReference type="Proteomes" id="UP001291623">
    <property type="component" value="Unassembled WGS sequence"/>
</dbReference>
<comment type="caution">
    <text evidence="3">The sequence shown here is derived from an EMBL/GenBank/DDBJ whole genome shotgun (WGS) entry which is preliminary data.</text>
</comment>